<reference evidence="3 6" key="2">
    <citation type="submission" date="2019-07" db="EMBL/GenBank/DDBJ databases">
        <title>Whole genome shotgun sequence of Halolactibacillus halophilus NBRC 100868.</title>
        <authorList>
            <person name="Hosoyama A."/>
            <person name="Uohara A."/>
            <person name="Ohji S."/>
            <person name="Ichikawa N."/>
        </authorList>
    </citation>
    <scope>NUCLEOTIDE SEQUENCE [LARGE SCALE GENOMIC DNA]</scope>
    <source>
        <strain evidence="3 6">NBRC 100868</strain>
    </source>
</reference>
<dbReference type="Pfam" id="PF03123">
    <property type="entry name" value="CAT_RBD"/>
    <property type="match status" value="1"/>
</dbReference>
<dbReference type="OrthoDB" id="9813552at2"/>
<dbReference type="PROSITE" id="PS51372">
    <property type="entry name" value="PRD_2"/>
    <property type="match status" value="2"/>
</dbReference>
<dbReference type="InterPro" id="IPR011608">
    <property type="entry name" value="PRD"/>
</dbReference>
<dbReference type="InterPro" id="IPR004341">
    <property type="entry name" value="CAT_RNA-bd_dom"/>
</dbReference>
<reference evidence="4 5" key="1">
    <citation type="submission" date="2016-10" db="EMBL/GenBank/DDBJ databases">
        <authorList>
            <person name="de Groot N.N."/>
        </authorList>
    </citation>
    <scope>NUCLEOTIDE SEQUENCE [LARGE SCALE GENOMIC DNA]</scope>
    <source>
        <strain evidence="4 5">DSM 17073</strain>
    </source>
</reference>
<organism evidence="4 5">
    <name type="scientific">Halolactibacillus halophilus</name>
    <dbReference type="NCBI Taxonomy" id="306540"/>
    <lineage>
        <taxon>Bacteria</taxon>
        <taxon>Bacillati</taxon>
        <taxon>Bacillota</taxon>
        <taxon>Bacilli</taxon>
        <taxon>Bacillales</taxon>
        <taxon>Bacillaceae</taxon>
        <taxon>Halolactibacillus</taxon>
    </lineage>
</organism>
<dbReference type="PANTHER" id="PTHR30185">
    <property type="entry name" value="CRYPTIC BETA-GLUCOSIDE BGL OPERON ANTITERMINATOR"/>
    <property type="match status" value="1"/>
</dbReference>
<dbReference type="EMBL" id="BJWI01000019">
    <property type="protein sequence ID" value="GEM01915.1"/>
    <property type="molecule type" value="Genomic_DNA"/>
</dbReference>
<dbReference type="Gene3D" id="2.30.24.10">
    <property type="entry name" value="CAT RNA-binding domain"/>
    <property type="match status" value="1"/>
</dbReference>
<evidence type="ECO:0000259" key="2">
    <source>
        <dbReference type="PROSITE" id="PS51372"/>
    </source>
</evidence>
<dbReference type="InterPro" id="IPR050661">
    <property type="entry name" value="BglG_antiterminators"/>
</dbReference>
<dbReference type="Gene3D" id="1.10.1790.10">
    <property type="entry name" value="PRD domain"/>
    <property type="match status" value="2"/>
</dbReference>
<name>A0A1I5QU35_9BACI</name>
<dbReference type="PANTHER" id="PTHR30185:SF15">
    <property type="entry name" value="CRYPTIC BETA-GLUCOSIDE BGL OPERON ANTITERMINATOR"/>
    <property type="match status" value="1"/>
</dbReference>
<dbReference type="EMBL" id="FOXC01000024">
    <property type="protein sequence ID" value="SFP49531.1"/>
    <property type="molecule type" value="Genomic_DNA"/>
</dbReference>
<dbReference type="GO" id="GO:0003723">
    <property type="term" value="F:RNA binding"/>
    <property type="evidence" value="ECO:0007669"/>
    <property type="project" value="InterPro"/>
</dbReference>
<dbReference type="Pfam" id="PF00874">
    <property type="entry name" value="PRD"/>
    <property type="match status" value="2"/>
</dbReference>
<evidence type="ECO:0000313" key="3">
    <source>
        <dbReference type="EMBL" id="GEM01915.1"/>
    </source>
</evidence>
<dbReference type="GO" id="GO:0006355">
    <property type="term" value="P:regulation of DNA-templated transcription"/>
    <property type="evidence" value="ECO:0007669"/>
    <property type="project" value="InterPro"/>
</dbReference>
<dbReference type="SUPFAM" id="SSF63520">
    <property type="entry name" value="PTS-regulatory domain, PRD"/>
    <property type="match status" value="2"/>
</dbReference>
<feature type="domain" description="PRD" evidence="2">
    <location>
        <begin position="171"/>
        <end position="278"/>
    </location>
</feature>
<dbReference type="STRING" id="306540.SAMN05421839_12429"/>
<dbReference type="InterPro" id="IPR036650">
    <property type="entry name" value="CAT_RNA-bd_dom_sf"/>
</dbReference>
<dbReference type="SUPFAM" id="SSF50151">
    <property type="entry name" value="SacY-like RNA-binding domain"/>
    <property type="match status" value="1"/>
</dbReference>
<evidence type="ECO:0000313" key="4">
    <source>
        <dbReference type="EMBL" id="SFP49531.1"/>
    </source>
</evidence>
<sequence>MRVIKKINNNVALAINREKEEFIILGKGVGFNEIPYELEDKSRIEKIFKAPSDKKNNKLFEILSGIPMEHIVLTEKIIEEGKKILNKDLNQSLILNLTDHINSSIKRFEDDIPIRSPIEWEIRNIYPEETKVGELALKIIKDQTGISLPSSEVILIAFHFINAQIDIGDIHTTKMVTKIIRDIISIVKYSFNLEFDENRTNFNRFATHIRYFVIRQIDADIPQSKHSDILEILKNEHYESYKCIEKIETYLLDNYSWKCSDDEKLYLILHINRLRKTE</sequence>
<dbReference type="SMART" id="SM01061">
    <property type="entry name" value="CAT_RBD"/>
    <property type="match status" value="1"/>
</dbReference>
<gene>
    <name evidence="3" type="primary">bglG</name>
    <name evidence="3" type="ORF">HHA03_14470</name>
    <name evidence="4" type="ORF">SAMN05421839_12429</name>
</gene>
<dbReference type="InterPro" id="IPR036634">
    <property type="entry name" value="PRD_sf"/>
</dbReference>
<dbReference type="AlphaFoldDB" id="A0A1I5QU35"/>
<keyword evidence="6" id="KW-1185">Reference proteome</keyword>
<keyword evidence="1" id="KW-0677">Repeat</keyword>
<accession>A0A1I5QU35</accession>
<proteinExistence type="predicted"/>
<protein>
    <submittedName>
        <fullName evidence="3 4">Transcriptional antiterminator</fullName>
    </submittedName>
</protein>
<dbReference type="Proteomes" id="UP000242243">
    <property type="component" value="Unassembled WGS sequence"/>
</dbReference>
<dbReference type="Proteomes" id="UP000321547">
    <property type="component" value="Unassembled WGS sequence"/>
</dbReference>
<evidence type="ECO:0000313" key="5">
    <source>
        <dbReference type="Proteomes" id="UP000242243"/>
    </source>
</evidence>
<feature type="domain" description="PRD" evidence="2">
    <location>
        <begin position="65"/>
        <end position="170"/>
    </location>
</feature>
<dbReference type="RefSeq" id="WP_089832558.1">
    <property type="nucleotide sequence ID" value="NZ_BJWI01000019.1"/>
</dbReference>
<evidence type="ECO:0000256" key="1">
    <source>
        <dbReference type="ARBA" id="ARBA00022737"/>
    </source>
</evidence>
<evidence type="ECO:0000313" key="6">
    <source>
        <dbReference type="Proteomes" id="UP000321547"/>
    </source>
</evidence>